<dbReference type="AlphaFoldDB" id="A0A2G9T5Z9"/>
<proteinExistence type="predicted"/>
<gene>
    <name evidence="1" type="ORF">TELCIR_25283</name>
</gene>
<evidence type="ECO:0000313" key="2">
    <source>
        <dbReference type="Proteomes" id="UP000230423"/>
    </source>
</evidence>
<dbReference type="EMBL" id="KZ413853">
    <property type="protein sequence ID" value="PIO53384.1"/>
    <property type="molecule type" value="Genomic_DNA"/>
</dbReference>
<dbReference type="Proteomes" id="UP000230423">
    <property type="component" value="Unassembled WGS sequence"/>
</dbReference>
<accession>A0A2G9T5Z9</accession>
<organism evidence="1 2">
    <name type="scientific">Teladorsagia circumcincta</name>
    <name type="common">Brown stomach worm</name>
    <name type="synonym">Ostertagia circumcincta</name>
    <dbReference type="NCBI Taxonomy" id="45464"/>
    <lineage>
        <taxon>Eukaryota</taxon>
        <taxon>Metazoa</taxon>
        <taxon>Ecdysozoa</taxon>
        <taxon>Nematoda</taxon>
        <taxon>Chromadorea</taxon>
        <taxon>Rhabditida</taxon>
        <taxon>Rhabditina</taxon>
        <taxon>Rhabditomorpha</taxon>
        <taxon>Strongyloidea</taxon>
        <taxon>Trichostrongylidae</taxon>
        <taxon>Teladorsagia</taxon>
    </lineage>
</organism>
<evidence type="ECO:0000313" key="1">
    <source>
        <dbReference type="EMBL" id="PIO53384.1"/>
    </source>
</evidence>
<reference evidence="1 2" key="1">
    <citation type="submission" date="2015-09" db="EMBL/GenBank/DDBJ databases">
        <title>Draft genome of the parasitic nematode Teladorsagia circumcincta isolate WARC Sus (inbred).</title>
        <authorList>
            <person name="Mitreva M."/>
        </authorList>
    </citation>
    <scope>NUCLEOTIDE SEQUENCE [LARGE SCALE GENOMIC DNA]</scope>
    <source>
        <strain evidence="1 2">S</strain>
    </source>
</reference>
<sequence>MQLMQLVAKLGLIHPEGNRVLLLCGYTSGNCKQENYSALLEKLNNDPAREAEHVYAMWSD</sequence>
<keyword evidence="2" id="KW-1185">Reference proteome</keyword>
<name>A0A2G9T5Z9_TELCI</name>
<protein>
    <submittedName>
        <fullName evidence="1">Uncharacterized protein</fullName>
    </submittedName>
</protein>
<feature type="non-terminal residue" evidence="1">
    <location>
        <position position="60"/>
    </location>
</feature>